<gene>
    <name evidence="11" type="ORF">F7R25_06840</name>
</gene>
<dbReference type="EMBL" id="VZOK01000007">
    <property type="protein sequence ID" value="KAB0640024.1"/>
    <property type="molecule type" value="Genomic_DNA"/>
</dbReference>
<dbReference type="AlphaFoldDB" id="A0A6L3N2K6"/>
<protein>
    <recommendedName>
        <fullName evidence="6 7">D,D-heptose 1,7-bisphosphate phosphatase</fullName>
        <ecNumber evidence="7">3.1.3.-</ecNumber>
    </recommendedName>
</protein>
<feature type="binding site" evidence="10">
    <location>
        <position position="113"/>
    </location>
    <ligand>
        <name>Zn(2+)</name>
        <dbReference type="ChEBI" id="CHEBI:29105"/>
    </ligand>
</feature>
<dbReference type="CDD" id="cd07503">
    <property type="entry name" value="HAD_HisB-N"/>
    <property type="match status" value="1"/>
</dbReference>
<evidence type="ECO:0000313" key="11">
    <source>
        <dbReference type="EMBL" id="KAB0640024.1"/>
    </source>
</evidence>
<dbReference type="PANTHER" id="PTHR42891:SF1">
    <property type="entry name" value="D-GLYCERO-BETA-D-MANNO-HEPTOSE-1,7-BISPHOSPHATE 7-PHOSPHATASE"/>
    <property type="match status" value="1"/>
</dbReference>
<dbReference type="PANTHER" id="PTHR42891">
    <property type="entry name" value="D-GLYCERO-BETA-D-MANNO-HEPTOSE-1,7-BISPHOSPHATE 7-PHOSPHATASE"/>
    <property type="match status" value="1"/>
</dbReference>
<evidence type="ECO:0000256" key="6">
    <source>
        <dbReference type="ARBA" id="ARBA00031828"/>
    </source>
</evidence>
<feature type="binding site" evidence="10">
    <location>
        <position position="98"/>
    </location>
    <ligand>
        <name>Zn(2+)</name>
        <dbReference type="ChEBI" id="CHEBI:29105"/>
    </ligand>
</feature>
<dbReference type="Proteomes" id="UP000473470">
    <property type="component" value="Unassembled WGS sequence"/>
</dbReference>
<evidence type="ECO:0000256" key="2">
    <source>
        <dbReference type="ARBA" id="ARBA00022490"/>
    </source>
</evidence>
<dbReference type="InterPro" id="IPR006543">
    <property type="entry name" value="Histidinol-phos"/>
</dbReference>
<evidence type="ECO:0000256" key="10">
    <source>
        <dbReference type="PIRSR" id="PIRSR004682-4"/>
    </source>
</evidence>
<evidence type="ECO:0000256" key="3">
    <source>
        <dbReference type="ARBA" id="ARBA00022723"/>
    </source>
</evidence>
<name>A0A6L3N2K6_9BURK</name>
<feature type="binding site" evidence="10">
    <location>
        <position position="142"/>
    </location>
    <ligand>
        <name>Mg(2+)</name>
        <dbReference type="ChEBI" id="CHEBI:18420"/>
    </ligand>
</feature>
<sequence length="203" mass="21916">MALIRRPERARGAVLLDKDGTLLDDVPYNVDPARMRLAPGAARALRLLGRLGMPVAVVSNQPGVALGRFTESALGVVHRRLADLFEQHGATLAAFFYCPHHPGGVVPAYACDCVCRKPRPGMLQRAAATLGVALDASWMIGDILDDVEAGRAAHCSTVLVDRGHETEWRIDASRTPHYIVGRLDDAAAIVARVTARCHPEVCR</sequence>
<dbReference type="SUPFAM" id="SSF56784">
    <property type="entry name" value="HAD-like"/>
    <property type="match status" value="1"/>
</dbReference>
<dbReference type="GO" id="GO:0046872">
    <property type="term" value="F:metal ion binding"/>
    <property type="evidence" value="ECO:0007669"/>
    <property type="project" value="UniProtKB-KW"/>
</dbReference>
<evidence type="ECO:0000256" key="7">
    <source>
        <dbReference type="PIRNR" id="PIRNR004682"/>
    </source>
</evidence>
<dbReference type="InterPro" id="IPR006549">
    <property type="entry name" value="HAD-SF_hydro_IIIA"/>
</dbReference>
<dbReference type="GO" id="GO:0016791">
    <property type="term" value="F:phosphatase activity"/>
    <property type="evidence" value="ECO:0007669"/>
    <property type="project" value="InterPro"/>
</dbReference>
<comment type="cofactor">
    <cofactor evidence="10">
        <name>Mg(2+)</name>
        <dbReference type="ChEBI" id="CHEBI:18420"/>
    </cofactor>
</comment>
<keyword evidence="2 7" id="KW-0963">Cytoplasm</keyword>
<dbReference type="GO" id="GO:0005737">
    <property type="term" value="C:cytoplasm"/>
    <property type="evidence" value="ECO:0007669"/>
    <property type="project" value="UniProtKB-SubCell"/>
</dbReference>
<dbReference type="EC" id="3.1.3.-" evidence="7"/>
<feature type="active site" description="Nucleophile" evidence="8">
    <location>
        <position position="17"/>
    </location>
</feature>
<feature type="site" description="Stabilizes the phosphoryl group" evidence="9">
    <location>
        <position position="59"/>
    </location>
</feature>
<accession>A0A6L3N2K6</accession>
<evidence type="ECO:0000256" key="9">
    <source>
        <dbReference type="PIRSR" id="PIRSR004682-3"/>
    </source>
</evidence>
<feature type="binding site" evidence="10">
    <location>
        <position position="115"/>
    </location>
    <ligand>
        <name>Zn(2+)</name>
        <dbReference type="ChEBI" id="CHEBI:29105"/>
    </ligand>
</feature>
<dbReference type="NCBIfam" id="TIGR01662">
    <property type="entry name" value="HAD-SF-IIIA"/>
    <property type="match status" value="1"/>
</dbReference>
<feature type="active site" description="Proton donor" evidence="8">
    <location>
        <position position="19"/>
    </location>
</feature>
<dbReference type="Gene3D" id="3.40.50.1000">
    <property type="entry name" value="HAD superfamily/HAD-like"/>
    <property type="match status" value="1"/>
</dbReference>
<feature type="site" description="Stabilizes the phosphoryl group" evidence="9">
    <location>
        <position position="117"/>
    </location>
</feature>
<keyword evidence="4 7" id="KW-0378">Hydrolase</keyword>
<feature type="binding site" evidence="10">
    <location>
        <position position="19"/>
    </location>
    <ligand>
        <name>Mg(2+)</name>
        <dbReference type="ChEBI" id="CHEBI:18420"/>
    </ligand>
</feature>
<evidence type="ECO:0000313" key="12">
    <source>
        <dbReference type="Proteomes" id="UP000473470"/>
    </source>
</evidence>
<feature type="binding site" evidence="10">
    <location>
        <position position="100"/>
    </location>
    <ligand>
        <name>Zn(2+)</name>
        <dbReference type="ChEBI" id="CHEBI:29105"/>
    </ligand>
</feature>
<evidence type="ECO:0000256" key="4">
    <source>
        <dbReference type="ARBA" id="ARBA00022801"/>
    </source>
</evidence>
<proteinExistence type="inferred from homology"/>
<keyword evidence="10" id="KW-0862">Zinc</keyword>
<dbReference type="GO" id="GO:0005975">
    <property type="term" value="P:carbohydrate metabolic process"/>
    <property type="evidence" value="ECO:0007669"/>
    <property type="project" value="InterPro"/>
</dbReference>
<feature type="binding site" evidence="10">
    <location>
        <position position="17"/>
    </location>
    <ligand>
        <name>Mg(2+)</name>
        <dbReference type="ChEBI" id="CHEBI:18420"/>
    </ligand>
</feature>
<feature type="site" description="Contributes to substrate recognition" evidence="9">
    <location>
        <position position="116"/>
    </location>
</feature>
<keyword evidence="10" id="KW-0460">Magnesium</keyword>
<evidence type="ECO:0000256" key="1">
    <source>
        <dbReference type="ARBA" id="ARBA00004496"/>
    </source>
</evidence>
<dbReference type="InterPro" id="IPR023214">
    <property type="entry name" value="HAD_sf"/>
</dbReference>
<comment type="cofactor">
    <cofactor evidence="10">
        <name>Zn(2+)</name>
        <dbReference type="ChEBI" id="CHEBI:29105"/>
    </cofactor>
</comment>
<keyword evidence="3 10" id="KW-0479">Metal-binding</keyword>
<dbReference type="NCBIfam" id="TIGR01656">
    <property type="entry name" value="Histidinol-ppas"/>
    <property type="match status" value="1"/>
</dbReference>
<dbReference type="RefSeq" id="WP_059880569.1">
    <property type="nucleotide sequence ID" value="NZ_CABVPM010000098.1"/>
</dbReference>
<dbReference type="InterPro" id="IPR036412">
    <property type="entry name" value="HAD-like_sf"/>
</dbReference>
<comment type="subcellular location">
    <subcellularLocation>
        <location evidence="1 7">Cytoplasm</location>
    </subcellularLocation>
</comment>
<organism evidence="11 12">
    <name type="scientific">Burkholderia stagnalis</name>
    <dbReference type="NCBI Taxonomy" id="1503054"/>
    <lineage>
        <taxon>Bacteria</taxon>
        <taxon>Pseudomonadati</taxon>
        <taxon>Pseudomonadota</taxon>
        <taxon>Betaproteobacteria</taxon>
        <taxon>Burkholderiales</taxon>
        <taxon>Burkholderiaceae</taxon>
        <taxon>Burkholderia</taxon>
        <taxon>Burkholderia cepacia complex</taxon>
    </lineage>
</organism>
<reference evidence="11 12" key="1">
    <citation type="submission" date="2019-09" db="EMBL/GenBank/DDBJ databases">
        <title>Draft genome sequences of 48 bacterial type strains from the CCUG.</title>
        <authorList>
            <person name="Tunovic T."/>
            <person name="Pineiro-Iglesias B."/>
            <person name="Unosson C."/>
            <person name="Inganas E."/>
            <person name="Ohlen M."/>
            <person name="Cardew S."/>
            <person name="Jensie-Markopoulos S."/>
            <person name="Salva-Serra F."/>
            <person name="Jaen-Luchoro D."/>
            <person name="Karlsson R."/>
            <person name="Svensson-Stadler L."/>
            <person name="Chun J."/>
            <person name="Moore E."/>
        </authorList>
    </citation>
    <scope>NUCLEOTIDE SEQUENCE [LARGE SCALE GENOMIC DNA]</scope>
    <source>
        <strain evidence="11 12">CCUG 65686</strain>
    </source>
</reference>
<evidence type="ECO:0000256" key="8">
    <source>
        <dbReference type="PIRSR" id="PIRSR004682-1"/>
    </source>
</evidence>
<dbReference type="PIRSF" id="PIRSF004682">
    <property type="entry name" value="GmhB"/>
    <property type="match status" value="1"/>
</dbReference>
<evidence type="ECO:0000256" key="5">
    <source>
        <dbReference type="ARBA" id="ARBA00023277"/>
    </source>
</evidence>
<keyword evidence="5 7" id="KW-0119">Carbohydrate metabolism</keyword>
<comment type="caution">
    <text evidence="11">The sequence shown here is derived from an EMBL/GenBank/DDBJ whole genome shotgun (WGS) entry which is preliminary data.</text>
</comment>
<comment type="similarity">
    <text evidence="7">Belongs to the gmhB family.</text>
</comment>
<dbReference type="Pfam" id="PF13242">
    <property type="entry name" value="Hydrolase_like"/>
    <property type="match status" value="1"/>
</dbReference>
<dbReference type="InterPro" id="IPR004446">
    <property type="entry name" value="Heptose_bisP_phosphatase"/>
</dbReference>